<dbReference type="GO" id="GO:0006952">
    <property type="term" value="P:defense response"/>
    <property type="evidence" value="ECO:0007669"/>
    <property type="project" value="UniProtKB-KW"/>
</dbReference>
<evidence type="ECO:0000256" key="1">
    <source>
        <dbReference type="ARBA" id="ARBA00001946"/>
    </source>
</evidence>
<dbReference type="Proteomes" id="UP001341281">
    <property type="component" value="Chromosome 05"/>
</dbReference>
<dbReference type="AlphaFoldDB" id="A0AAQ3WVI7"/>
<keyword evidence="4" id="KW-0611">Plant defense</keyword>
<dbReference type="SFLD" id="SFLDG01014">
    <property type="entry name" value="Terpene_Cyclase_Like_1_N-term"/>
    <property type="match status" value="1"/>
</dbReference>
<comment type="similarity">
    <text evidence="2">Belongs to the terpene synthase family.</text>
</comment>
<evidence type="ECO:0000256" key="5">
    <source>
        <dbReference type="ARBA" id="ARBA00022842"/>
    </source>
</evidence>
<protein>
    <submittedName>
        <fullName evidence="10">Uncharacterized protein</fullName>
    </submittedName>
</protein>
<dbReference type="InterPro" id="IPR036965">
    <property type="entry name" value="Terpene_synth_N_sf"/>
</dbReference>
<evidence type="ECO:0000256" key="4">
    <source>
        <dbReference type="ARBA" id="ARBA00022821"/>
    </source>
</evidence>
<dbReference type="Gene3D" id="1.50.10.160">
    <property type="match status" value="1"/>
</dbReference>
<dbReference type="Gene3D" id="1.50.10.130">
    <property type="entry name" value="Terpene synthase, N-terminal domain"/>
    <property type="match status" value="1"/>
</dbReference>
<organism evidence="10 11">
    <name type="scientific">Paspalum notatum var. saurae</name>
    <dbReference type="NCBI Taxonomy" id="547442"/>
    <lineage>
        <taxon>Eukaryota</taxon>
        <taxon>Viridiplantae</taxon>
        <taxon>Streptophyta</taxon>
        <taxon>Embryophyta</taxon>
        <taxon>Tracheophyta</taxon>
        <taxon>Spermatophyta</taxon>
        <taxon>Magnoliopsida</taxon>
        <taxon>Liliopsida</taxon>
        <taxon>Poales</taxon>
        <taxon>Poaceae</taxon>
        <taxon>PACMAD clade</taxon>
        <taxon>Panicoideae</taxon>
        <taxon>Andropogonodae</taxon>
        <taxon>Paspaleae</taxon>
        <taxon>Paspalinae</taxon>
        <taxon>Paspalum</taxon>
    </lineage>
</organism>
<dbReference type="FunFam" id="1.50.10.160:FF:000002">
    <property type="entry name" value="cis-abienol synthase, chloroplastic"/>
    <property type="match status" value="1"/>
</dbReference>
<dbReference type="Pfam" id="PF03936">
    <property type="entry name" value="Terpene_synth_C"/>
    <property type="match status" value="1"/>
</dbReference>
<feature type="domain" description="Terpene synthase metal-binding" evidence="9">
    <location>
        <begin position="471"/>
        <end position="716"/>
    </location>
</feature>
<dbReference type="PANTHER" id="PTHR31739">
    <property type="entry name" value="ENT-COPALYL DIPHOSPHATE SYNTHASE, CHLOROPLASTIC"/>
    <property type="match status" value="1"/>
</dbReference>
<accession>A0AAQ3WVI7</accession>
<dbReference type="InterPro" id="IPR050148">
    <property type="entry name" value="Terpene_synthase-like"/>
</dbReference>
<dbReference type="InterPro" id="IPR008949">
    <property type="entry name" value="Isoprenoid_synthase_dom_sf"/>
</dbReference>
<comment type="cofactor">
    <cofactor evidence="1">
        <name>Mg(2+)</name>
        <dbReference type="ChEBI" id="CHEBI:18420"/>
    </cofactor>
</comment>
<feature type="domain" description="Terpene synthase N-terminal" evidence="8">
    <location>
        <begin position="204"/>
        <end position="402"/>
    </location>
</feature>
<dbReference type="Pfam" id="PF01397">
    <property type="entry name" value="Terpene_synth"/>
    <property type="match status" value="1"/>
</dbReference>
<evidence type="ECO:0000313" key="10">
    <source>
        <dbReference type="EMBL" id="WVZ74936.1"/>
    </source>
</evidence>
<keyword evidence="6" id="KW-0456">Lyase</keyword>
<dbReference type="InterPro" id="IPR005630">
    <property type="entry name" value="Terpene_synthase_metal-bd"/>
</dbReference>
<dbReference type="PANTHER" id="PTHR31739:SF17">
    <property type="entry name" value="ENT-SANDARACOPIMARA-8(14),15-DIENE SYNTHASE, CHLOROPLASTIC"/>
    <property type="match status" value="1"/>
</dbReference>
<name>A0AAQ3WVI7_PASNO</name>
<evidence type="ECO:0000256" key="3">
    <source>
        <dbReference type="ARBA" id="ARBA00022723"/>
    </source>
</evidence>
<dbReference type="FunFam" id="1.10.600.10:FF:000005">
    <property type="entry name" value="Ent-kaur-16-ene synthase, chloroplastic"/>
    <property type="match status" value="1"/>
</dbReference>
<dbReference type="SUPFAM" id="SSF48576">
    <property type="entry name" value="Terpenoid synthases"/>
    <property type="match status" value="1"/>
</dbReference>
<dbReference type="GO" id="GO:0010333">
    <property type="term" value="F:terpene synthase activity"/>
    <property type="evidence" value="ECO:0007669"/>
    <property type="project" value="InterPro"/>
</dbReference>
<dbReference type="SUPFAM" id="SSF48239">
    <property type="entry name" value="Terpenoid cyclases/Protein prenyltransferases"/>
    <property type="match status" value="2"/>
</dbReference>
<keyword evidence="5" id="KW-0460">Magnesium</keyword>
<reference evidence="10 11" key="1">
    <citation type="submission" date="2024-02" db="EMBL/GenBank/DDBJ databases">
        <title>High-quality chromosome-scale genome assembly of Pensacola bahiagrass (Paspalum notatum Flugge var. saurae).</title>
        <authorList>
            <person name="Vega J.M."/>
            <person name="Podio M."/>
            <person name="Orjuela J."/>
            <person name="Siena L.A."/>
            <person name="Pessino S.C."/>
            <person name="Combes M.C."/>
            <person name="Mariac C."/>
            <person name="Albertini E."/>
            <person name="Pupilli F."/>
            <person name="Ortiz J.P.A."/>
            <person name="Leblanc O."/>
        </authorList>
    </citation>
    <scope>NUCLEOTIDE SEQUENCE [LARGE SCALE GENOMIC DNA]</scope>
    <source>
        <strain evidence="10">R1</strain>
        <tissue evidence="10">Leaf</tissue>
    </source>
</reference>
<dbReference type="Gene3D" id="1.10.600.10">
    <property type="entry name" value="Farnesyl Diphosphate Synthase"/>
    <property type="match status" value="1"/>
</dbReference>
<sequence>MHSGRSVSSPHHGPNDAVQNSSWDLKDSIRQKLLNPVHVPSSYDTAWVAMVPAQGASEAPRFPGYVEWILQNQHSDGSWGLGHLDPCRLRKDAISSTLACILALKTWNVGHEHIMKGLQFIEKNSSFIMDEKNHAPVGFNIVFPAMIRSGIELGLELPLNQSDVDAIFHLREMELQRTMNGDSMALGSKAYMAYIAEGLADIMDWEKVLTYQRKNGSLFNSPSATAALAIHSYNANALKYLEFLGNKFVSSAPAAYPLNLHTQLCTVDMLENMGISSHFSSEINSILDTTYRSILQNDEDIIMDMETCATAFRILRMHEYDISSDVLSQFAEESRFHDSVEGHLNDTKALLELYKASLACISKDERSLQNIGSWSTKLLKQQLSSDTVSAGSVSPQEVEYSLRFPFYSSILDPLQHKSNIESFDTKSLRMQKTAYLACNAPEEIQALAAEDFRRFQSVYQKEFEHIDRWWKEVGLDQLKFVRVMRWDVFVYLASMVFPPELYDAAVAWIRCVILTIVVDDFFDYGGSAEELKNFVSIIEKWVENEGKEFSPEFCSEQVGIIFRAVYDTNNDIAQKAAVIQDRTVIHHIAEVWLDWVRTMMLEAEWTWKSYVPTMEEYLPNGAVSIGLGIIVVPSVYLVGPKLSEEMVRHPEYQSLLWHMFVCHRLENDIGTYKKEMRDGYINSVLLLAFREDNEMGPASIDAAKAEVRGLIADSRRELLKLLVSEGGVIPRPCRDVFWNTDKITHRFYSEGDGFNMPKKLIAAVQAVVHDPLPAGSD</sequence>
<evidence type="ECO:0000256" key="6">
    <source>
        <dbReference type="ARBA" id="ARBA00023239"/>
    </source>
</evidence>
<proteinExistence type="inferred from homology"/>
<evidence type="ECO:0000259" key="8">
    <source>
        <dbReference type="Pfam" id="PF01397"/>
    </source>
</evidence>
<evidence type="ECO:0000256" key="7">
    <source>
        <dbReference type="SAM" id="MobiDB-lite"/>
    </source>
</evidence>
<feature type="region of interest" description="Disordered" evidence="7">
    <location>
        <begin position="1"/>
        <end position="21"/>
    </location>
</feature>
<gene>
    <name evidence="10" type="ORF">U9M48_023050</name>
</gene>
<dbReference type="InterPro" id="IPR001906">
    <property type="entry name" value="Terpene_synth_N"/>
</dbReference>
<evidence type="ECO:0000259" key="9">
    <source>
        <dbReference type="Pfam" id="PF03936"/>
    </source>
</evidence>
<dbReference type="GO" id="GO:0016102">
    <property type="term" value="P:diterpenoid biosynthetic process"/>
    <property type="evidence" value="ECO:0007669"/>
    <property type="project" value="UniProtKB-ARBA"/>
</dbReference>
<dbReference type="EMBL" id="CP144749">
    <property type="protein sequence ID" value="WVZ74936.1"/>
    <property type="molecule type" value="Genomic_DNA"/>
</dbReference>
<keyword evidence="11" id="KW-1185">Reference proteome</keyword>
<evidence type="ECO:0000256" key="2">
    <source>
        <dbReference type="ARBA" id="ARBA00006333"/>
    </source>
</evidence>
<dbReference type="FunFam" id="1.50.10.130:FF:000003">
    <property type="entry name" value="Ent-cassa-12,15-diene synthase"/>
    <property type="match status" value="1"/>
</dbReference>
<evidence type="ECO:0000313" key="11">
    <source>
        <dbReference type="Proteomes" id="UP001341281"/>
    </source>
</evidence>
<keyword evidence="3" id="KW-0479">Metal-binding</keyword>
<dbReference type="GO" id="GO:0000287">
    <property type="term" value="F:magnesium ion binding"/>
    <property type="evidence" value="ECO:0007669"/>
    <property type="project" value="InterPro"/>
</dbReference>
<dbReference type="InterPro" id="IPR008930">
    <property type="entry name" value="Terpenoid_cyclase/PrenylTrfase"/>
</dbReference>